<dbReference type="EMBL" id="JADDIV010000005">
    <property type="protein sequence ID" value="MBE7369622.1"/>
    <property type="molecule type" value="Genomic_DNA"/>
</dbReference>
<accession>A0ABR9S8M1</accession>
<dbReference type="RefSeq" id="WP_193678236.1">
    <property type="nucleotide sequence ID" value="NZ_JADDIV010000005.1"/>
</dbReference>
<comment type="caution">
    <text evidence="1">The sequence shown here is derived from an EMBL/GenBank/DDBJ whole genome shotgun (WGS) entry which is preliminary data.</text>
</comment>
<evidence type="ECO:0000313" key="2">
    <source>
        <dbReference type="Proteomes" id="UP000806285"/>
    </source>
</evidence>
<name>A0ABR9S8M1_9BURK</name>
<dbReference type="Proteomes" id="UP000806285">
    <property type="component" value="Unassembled WGS sequence"/>
</dbReference>
<reference evidence="1 2" key="1">
    <citation type="submission" date="2020-10" db="EMBL/GenBank/DDBJ databases">
        <title>Ramlibacter sp. HM2 16S ribosomal RNA gene Genome sequencing and assembly.</title>
        <authorList>
            <person name="Kang M."/>
        </authorList>
    </citation>
    <scope>NUCLEOTIDE SEQUENCE [LARGE SCALE GENOMIC DNA]</scope>
    <source>
        <strain evidence="1 2">HM2</strain>
    </source>
</reference>
<organism evidence="1 2">
    <name type="scientific">Ramlibacter pallidus</name>
    <dbReference type="NCBI Taxonomy" id="2780087"/>
    <lineage>
        <taxon>Bacteria</taxon>
        <taxon>Pseudomonadati</taxon>
        <taxon>Pseudomonadota</taxon>
        <taxon>Betaproteobacteria</taxon>
        <taxon>Burkholderiales</taxon>
        <taxon>Comamonadaceae</taxon>
        <taxon>Ramlibacter</taxon>
    </lineage>
</organism>
<evidence type="ECO:0000313" key="1">
    <source>
        <dbReference type="EMBL" id="MBE7369622.1"/>
    </source>
</evidence>
<sequence length="83" mass="8832">MKHIPFAAFPPGDRLAVAEAVRRSGMAARHVCVSQLELPEAALDGDDLPRITLVTARGWVGSYAAGSGWFRSLEQDLGALRAG</sequence>
<proteinExistence type="predicted"/>
<protein>
    <submittedName>
        <fullName evidence="1">Uncharacterized protein</fullName>
    </submittedName>
</protein>
<keyword evidence="2" id="KW-1185">Reference proteome</keyword>
<gene>
    <name evidence="1" type="ORF">IM787_18810</name>
</gene>